<dbReference type="SMART" id="SM00360">
    <property type="entry name" value="RRM"/>
    <property type="match status" value="1"/>
</dbReference>
<proteinExistence type="evidence at transcript level"/>
<feature type="compositionally biased region" description="Polar residues" evidence="3">
    <location>
        <begin position="8"/>
        <end position="21"/>
    </location>
</feature>
<dbReference type="InterPro" id="IPR035979">
    <property type="entry name" value="RBD_domain_sf"/>
</dbReference>
<dbReference type="SUPFAM" id="SSF54928">
    <property type="entry name" value="RNA-binding domain, RBD"/>
    <property type="match status" value="1"/>
</dbReference>
<dbReference type="PROSITE" id="PS50102">
    <property type="entry name" value="RRM"/>
    <property type="match status" value="1"/>
</dbReference>
<dbReference type="Pfam" id="PF00076">
    <property type="entry name" value="RRM_1"/>
    <property type="match status" value="1"/>
</dbReference>
<dbReference type="CDD" id="cd12341">
    <property type="entry name" value="RRM_hnRNPC_like"/>
    <property type="match status" value="1"/>
</dbReference>
<reference evidence="5" key="1">
    <citation type="submission" date="2020-04" db="EMBL/GenBank/DDBJ databases">
        <authorList>
            <person name="Neveu A P."/>
        </authorList>
    </citation>
    <scope>NUCLEOTIDE SEQUENCE</scope>
    <source>
        <tissue evidence="5">Whole embryo</tissue>
    </source>
</reference>
<dbReference type="InterPro" id="IPR012677">
    <property type="entry name" value="Nucleotide-bd_a/b_plait_sf"/>
</dbReference>
<dbReference type="PANTHER" id="PTHR13968">
    <property type="entry name" value="HETEROGENEOUS NUCLEAR RIBONUCLEOPROTEIN"/>
    <property type="match status" value="1"/>
</dbReference>
<evidence type="ECO:0000256" key="2">
    <source>
        <dbReference type="PROSITE-ProRule" id="PRU00176"/>
    </source>
</evidence>
<evidence type="ECO:0000313" key="5">
    <source>
        <dbReference type="EMBL" id="CAB3265421.1"/>
    </source>
</evidence>
<feature type="domain" description="RRM" evidence="4">
    <location>
        <begin position="28"/>
        <end position="99"/>
    </location>
</feature>
<dbReference type="PANTHER" id="PTHR13968:SF26">
    <property type="entry name" value="RRM DOMAIN-CONTAINING PROTEIN"/>
    <property type="match status" value="1"/>
</dbReference>
<dbReference type="GO" id="GO:0005634">
    <property type="term" value="C:nucleus"/>
    <property type="evidence" value="ECO:0007669"/>
    <property type="project" value="TreeGrafter"/>
</dbReference>
<feature type="region of interest" description="Disordered" evidence="3">
    <location>
        <begin position="1"/>
        <end position="21"/>
    </location>
</feature>
<dbReference type="Gene3D" id="3.30.70.330">
    <property type="match status" value="1"/>
</dbReference>
<evidence type="ECO:0000256" key="3">
    <source>
        <dbReference type="SAM" id="MobiDB-lite"/>
    </source>
</evidence>
<evidence type="ECO:0000259" key="4">
    <source>
        <dbReference type="PROSITE" id="PS50102"/>
    </source>
</evidence>
<protein>
    <submittedName>
        <fullName evidence="5">Serine/arginine-rich splicing factor RS2Z33-like</fullName>
    </submittedName>
</protein>
<dbReference type="InterPro" id="IPR000504">
    <property type="entry name" value="RRM_dom"/>
</dbReference>
<dbReference type="EMBL" id="LR789559">
    <property type="protein sequence ID" value="CAB3265421.1"/>
    <property type="molecule type" value="mRNA"/>
</dbReference>
<dbReference type="InterPro" id="IPR051186">
    <property type="entry name" value="RRM_HNRPC/RALY_subfam"/>
</dbReference>
<accession>A0A6F9DQG2</accession>
<evidence type="ECO:0000256" key="1">
    <source>
        <dbReference type="ARBA" id="ARBA00022884"/>
    </source>
</evidence>
<name>A0A6F9DQG2_9ASCI</name>
<organism evidence="5">
    <name type="scientific">Phallusia mammillata</name>
    <dbReference type="NCBI Taxonomy" id="59560"/>
    <lineage>
        <taxon>Eukaryota</taxon>
        <taxon>Metazoa</taxon>
        <taxon>Chordata</taxon>
        <taxon>Tunicata</taxon>
        <taxon>Ascidiacea</taxon>
        <taxon>Phlebobranchia</taxon>
        <taxon>Ascidiidae</taxon>
        <taxon>Phallusia</taxon>
    </lineage>
</organism>
<gene>
    <name evidence="5" type="primary">Raly</name>
</gene>
<sequence length="236" mass="25549">MFGMNKGQPVQGQPQISSQTSDPETAFMRVFVGNLNTLHITKKDLRTQFAKYGYITAISIHRGFAFVQYNNPKSARNAVHGENGTFIGGQQIDINIAAEPKPNQKPQGLNTGVSQSVAVSGKIVMNIRGRGAMGSRGRGRGVAFGRGALTGLAKVQAGRVEKHIPKKPPVRKSPQVSISDVQTLALPSATHNYAERGTSFTQDNFPLELIKTELLVIRQKVDFLLTQLPNGLSDNA</sequence>
<dbReference type="GO" id="GO:0003723">
    <property type="term" value="F:RNA binding"/>
    <property type="evidence" value="ECO:0007669"/>
    <property type="project" value="UniProtKB-UniRule"/>
</dbReference>
<keyword evidence="1 2" id="KW-0694">RNA-binding</keyword>
<dbReference type="AlphaFoldDB" id="A0A6F9DQG2"/>